<dbReference type="EMBL" id="KI963980">
    <property type="protein sequence ID" value="EUC45632.1"/>
    <property type="molecule type" value="Genomic_DNA"/>
</dbReference>
<accession>W6Z1K1</accession>
<dbReference type="Proteomes" id="UP000054032">
    <property type="component" value="Unassembled WGS sequence"/>
</dbReference>
<protein>
    <submittedName>
        <fullName evidence="1">Uncharacterized protein</fullName>
    </submittedName>
</protein>
<dbReference type="HOGENOM" id="CLU_2885611_0_0_1"/>
<keyword evidence="2" id="KW-1185">Reference proteome</keyword>
<evidence type="ECO:0000313" key="1">
    <source>
        <dbReference type="EMBL" id="EUC45632.1"/>
    </source>
</evidence>
<sequence>MAVRGMAVSCRLTSLVLNVDKHGLHPHLDHSQRPCLILDSQPGRRSQQTNLLSYGPIQGIRPL</sequence>
<evidence type="ECO:0000313" key="2">
    <source>
        <dbReference type="Proteomes" id="UP000054032"/>
    </source>
</evidence>
<organism evidence="1 2">
    <name type="scientific">Bipolaris oryzae ATCC 44560</name>
    <dbReference type="NCBI Taxonomy" id="930090"/>
    <lineage>
        <taxon>Eukaryota</taxon>
        <taxon>Fungi</taxon>
        <taxon>Dikarya</taxon>
        <taxon>Ascomycota</taxon>
        <taxon>Pezizomycotina</taxon>
        <taxon>Dothideomycetes</taxon>
        <taxon>Pleosporomycetidae</taxon>
        <taxon>Pleosporales</taxon>
        <taxon>Pleosporineae</taxon>
        <taxon>Pleosporaceae</taxon>
        <taxon>Bipolaris</taxon>
    </lineage>
</organism>
<gene>
    <name evidence="1" type="ORF">COCMIDRAFT_94908</name>
</gene>
<dbReference type="AlphaFoldDB" id="W6Z1K1"/>
<dbReference type="OrthoDB" id="10292414at2759"/>
<dbReference type="RefSeq" id="XP_007687830.1">
    <property type="nucleotide sequence ID" value="XM_007689640.1"/>
</dbReference>
<dbReference type="GeneID" id="19128536"/>
<name>W6Z1K1_COCMI</name>
<proteinExistence type="predicted"/>
<reference evidence="1 2" key="1">
    <citation type="journal article" date="2013" name="PLoS Genet.">
        <title>Comparative genome structure, secondary metabolite, and effector coding capacity across Cochliobolus pathogens.</title>
        <authorList>
            <person name="Condon B.J."/>
            <person name="Leng Y."/>
            <person name="Wu D."/>
            <person name="Bushley K.E."/>
            <person name="Ohm R.A."/>
            <person name="Otillar R."/>
            <person name="Martin J."/>
            <person name="Schackwitz W."/>
            <person name="Grimwood J."/>
            <person name="MohdZainudin N."/>
            <person name="Xue C."/>
            <person name="Wang R."/>
            <person name="Manning V.A."/>
            <person name="Dhillon B."/>
            <person name="Tu Z.J."/>
            <person name="Steffenson B.J."/>
            <person name="Salamov A."/>
            <person name="Sun H."/>
            <person name="Lowry S."/>
            <person name="LaButti K."/>
            <person name="Han J."/>
            <person name="Copeland A."/>
            <person name="Lindquist E."/>
            <person name="Barry K."/>
            <person name="Schmutz J."/>
            <person name="Baker S.E."/>
            <person name="Ciuffetti L.M."/>
            <person name="Grigoriev I.V."/>
            <person name="Zhong S."/>
            <person name="Turgeon B.G."/>
        </authorList>
    </citation>
    <scope>NUCLEOTIDE SEQUENCE [LARGE SCALE GENOMIC DNA]</scope>
    <source>
        <strain evidence="1 2">ATCC 44560</strain>
    </source>
</reference>
<dbReference type="KEGG" id="bor:COCMIDRAFT_94908"/>